<evidence type="ECO:0000256" key="1">
    <source>
        <dbReference type="SAM" id="MobiDB-lite"/>
    </source>
</evidence>
<feature type="compositionally biased region" description="Basic and acidic residues" evidence="1">
    <location>
        <begin position="59"/>
        <end position="69"/>
    </location>
</feature>
<sequence>MRASQAGTARWASGRAPGRVGEVSGASRERRRAKLTWTSGRIGAASALRHQRSSSSRRCRAETCSRKLSDSSPRTKARSPSSSNATSSSSGPITSTKAPWVSSSYSVDSTTRSDTALSLPNRSLVGGRRRRVALPVELDGALSCSTSRGLACLIVSLPLLECASCLGNRSRKSSDTGRGHVLAVGAVDLQGGAAYRPGDFDVAIPSDHWRRGSQTLSALGGTSVVFISPVYSTADPPA</sequence>
<evidence type="ECO:0000313" key="3">
    <source>
        <dbReference type="Proteomes" id="UP001055108"/>
    </source>
</evidence>
<accession>A0AA37MCB0</accession>
<reference evidence="2" key="1">
    <citation type="journal article" date="2016" name="Front. Microbiol.">
        <title>Genome Sequence of the Piezophilic, Mesophilic Sulfate-Reducing Bacterium Desulfovibrio indicus J2T.</title>
        <authorList>
            <person name="Cao J."/>
            <person name="Maignien L."/>
            <person name="Shao Z."/>
            <person name="Alain K."/>
            <person name="Jebbar M."/>
        </authorList>
    </citation>
    <scope>NUCLEOTIDE SEQUENCE</scope>
    <source>
        <strain evidence="2">NBRC 103626</strain>
    </source>
</reference>
<comment type="caution">
    <text evidence="2">The sequence shown here is derived from an EMBL/GenBank/DDBJ whole genome shotgun (WGS) entry which is preliminary data.</text>
</comment>
<name>A0AA37MCB0_9HYPH</name>
<dbReference type="AlphaFoldDB" id="A0AA37MCB0"/>
<gene>
    <name evidence="2" type="ORF">NBEOAGPD_2850</name>
</gene>
<organism evidence="2 3">
    <name type="scientific">Methylobacterium gregans</name>
    <dbReference type="NCBI Taxonomy" id="374424"/>
    <lineage>
        <taxon>Bacteria</taxon>
        <taxon>Pseudomonadati</taxon>
        <taxon>Pseudomonadota</taxon>
        <taxon>Alphaproteobacteria</taxon>
        <taxon>Hyphomicrobiales</taxon>
        <taxon>Methylobacteriaceae</taxon>
        <taxon>Methylobacterium</taxon>
    </lineage>
</organism>
<keyword evidence="3" id="KW-1185">Reference proteome</keyword>
<feature type="compositionally biased region" description="Basic residues" evidence="1">
    <location>
        <begin position="49"/>
        <end position="58"/>
    </location>
</feature>
<protein>
    <submittedName>
        <fullName evidence="2">Uncharacterized protein</fullName>
    </submittedName>
</protein>
<proteinExistence type="predicted"/>
<dbReference type="Proteomes" id="UP001055108">
    <property type="component" value="Unassembled WGS sequence"/>
</dbReference>
<feature type="compositionally biased region" description="Low complexity" evidence="1">
    <location>
        <begin position="79"/>
        <end position="115"/>
    </location>
</feature>
<feature type="region of interest" description="Disordered" evidence="1">
    <location>
        <begin position="1"/>
        <end position="118"/>
    </location>
</feature>
<dbReference type="EMBL" id="BPQM01000065">
    <property type="protein sequence ID" value="GJD79621.1"/>
    <property type="molecule type" value="Genomic_DNA"/>
</dbReference>
<reference evidence="2" key="2">
    <citation type="submission" date="2021-08" db="EMBL/GenBank/DDBJ databases">
        <authorList>
            <person name="Tani A."/>
            <person name="Ola A."/>
            <person name="Ogura Y."/>
            <person name="Katsura K."/>
            <person name="Hayashi T."/>
        </authorList>
    </citation>
    <scope>NUCLEOTIDE SEQUENCE</scope>
    <source>
        <strain evidence="2">NBRC 103626</strain>
    </source>
</reference>
<evidence type="ECO:0000313" key="2">
    <source>
        <dbReference type="EMBL" id="GJD79621.1"/>
    </source>
</evidence>